<organism evidence="1 2">
    <name type="scientific">Shewanella xiamenensis</name>
    <dbReference type="NCBI Taxonomy" id="332186"/>
    <lineage>
        <taxon>Bacteria</taxon>
        <taxon>Pseudomonadati</taxon>
        <taxon>Pseudomonadota</taxon>
        <taxon>Gammaproteobacteria</taxon>
        <taxon>Alteromonadales</taxon>
        <taxon>Shewanellaceae</taxon>
        <taxon>Shewanella</taxon>
    </lineage>
</organism>
<accession>A0ABT6UHD3</accession>
<sequence length="77" mass="8420">MPVYTYQSSGTASVGIDLGCKEAATDSNGDGVTGRQYRKLERPLGIAQRANKQQRAKANHAKIHNRRRMTCINTVAS</sequence>
<name>A0ABT6UHD3_9GAMM</name>
<evidence type="ECO:0000313" key="1">
    <source>
        <dbReference type="EMBL" id="MDI5833463.1"/>
    </source>
</evidence>
<dbReference type="Proteomes" id="UP001159075">
    <property type="component" value="Unassembled WGS sequence"/>
</dbReference>
<comment type="caution">
    <text evidence="1">The sequence shown here is derived from an EMBL/GenBank/DDBJ whole genome shotgun (WGS) entry which is preliminary data.</text>
</comment>
<reference evidence="1 2" key="1">
    <citation type="submission" date="2022-09" db="EMBL/GenBank/DDBJ databases">
        <title>The outer-membrane cytochrome OmcA is essential for infection of Shewanella oneidensis by a zebrafish-associated bacteriophage.</title>
        <authorList>
            <person name="Grenfell A.W."/>
            <person name="Intile P."/>
            <person name="Mcfarlane J."/>
            <person name="Leung D."/>
            <person name="Abdalla K."/>
            <person name="Wold M."/>
            <person name="Kees E."/>
            <person name="Gralnick J."/>
        </authorList>
    </citation>
    <scope>NUCLEOTIDE SEQUENCE [LARGE SCALE GENOMIC DNA]</scope>
    <source>
        <strain evidence="1 2">NF-5</strain>
    </source>
</reference>
<gene>
    <name evidence="1" type="ORF">ODY93_17910</name>
</gene>
<protein>
    <submittedName>
        <fullName evidence="1">Transposase</fullName>
    </submittedName>
</protein>
<proteinExistence type="predicted"/>
<evidence type="ECO:0000313" key="2">
    <source>
        <dbReference type="Proteomes" id="UP001159075"/>
    </source>
</evidence>
<keyword evidence="2" id="KW-1185">Reference proteome</keyword>
<dbReference type="EMBL" id="JAOTLW010000022">
    <property type="protein sequence ID" value="MDI5833463.1"/>
    <property type="molecule type" value="Genomic_DNA"/>
</dbReference>
<dbReference type="RefSeq" id="WP_146128711.1">
    <property type="nucleotide sequence ID" value="NZ_BLRF01000069.1"/>
</dbReference>